<dbReference type="PANTHER" id="PTHR31719:SF94">
    <property type="entry name" value="PROTEIN ATAF2"/>
    <property type="match status" value="1"/>
</dbReference>
<keyword evidence="3" id="KW-0804">Transcription</keyword>
<evidence type="ECO:0000256" key="1">
    <source>
        <dbReference type="ARBA" id="ARBA00023015"/>
    </source>
</evidence>
<evidence type="ECO:0000256" key="2">
    <source>
        <dbReference type="ARBA" id="ARBA00023125"/>
    </source>
</evidence>
<organism evidence="6 7">
    <name type="scientific">Lithospermum erythrorhizon</name>
    <name type="common">Purple gromwell</name>
    <name type="synonym">Lithospermum officinale var. erythrorhizon</name>
    <dbReference type="NCBI Taxonomy" id="34254"/>
    <lineage>
        <taxon>Eukaryota</taxon>
        <taxon>Viridiplantae</taxon>
        <taxon>Streptophyta</taxon>
        <taxon>Embryophyta</taxon>
        <taxon>Tracheophyta</taxon>
        <taxon>Spermatophyta</taxon>
        <taxon>Magnoliopsida</taxon>
        <taxon>eudicotyledons</taxon>
        <taxon>Gunneridae</taxon>
        <taxon>Pentapetalae</taxon>
        <taxon>asterids</taxon>
        <taxon>lamiids</taxon>
        <taxon>Boraginales</taxon>
        <taxon>Boraginaceae</taxon>
        <taxon>Boraginoideae</taxon>
        <taxon>Lithospermeae</taxon>
        <taxon>Lithospermum</taxon>
    </lineage>
</organism>
<dbReference type="PROSITE" id="PS51005">
    <property type="entry name" value="NAC"/>
    <property type="match status" value="1"/>
</dbReference>
<evidence type="ECO:0000256" key="4">
    <source>
        <dbReference type="ARBA" id="ARBA00023242"/>
    </source>
</evidence>
<dbReference type="GO" id="GO:0003677">
    <property type="term" value="F:DNA binding"/>
    <property type="evidence" value="ECO:0007669"/>
    <property type="project" value="UniProtKB-KW"/>
</dbReference>
<dbReference type="Proteomes" id="UP001454036">
    <property type="component" value="Unassembled WGS sequence"/>
</dbReference>
<dbReference type="AlphaFoldDB" id="A0AAV3NX87"/>
<sequence>MDCPEQPPPPPYEPPPPVPYPLPSGFKFLPDDDELIRDYLVNKILNLPIPCDYAVVELNIYNHIPEDFCVSFYFLVTDDQDFHLNFYVLDVVTDDQGIIIGTKRTLVYYQGSRNSGTDLRTSWIMNEYMSSRPV</sequence>
<dbReference type="Pfam" id="PF02365">
    <property type="entry name" value="NAM"/>
    <property type="match status" value="1"/>
</dbReference>
<reference evidence="6 7" key="1">
    <citation type="submission" date="2024-01" db="EMBL/GenBank/DDBJ databases">
        <title>The complete chloroplast genome sequence of Lithospermum erythrorhizon: insights into the phylogenetic relationship among Boraginaceae species and the maternal lineages of purple gromwells.</title>
        <authorList>
            <person name="Okada T."/>
            <person name="Watanabe K."/>
        </authorList>
    </citation>
    <scope>NUCLEOTIDE SEQUENCE [LARGE SCALE GENOMIC DNA]</scope>
</reference>
<feature type="domain" description="NAC" evidence="5">
    <location>
        <begin position="22"/>
        <end position="134"/>
    </location>
</feature>
<name>A0AAV3NX87_LITER</name>
<evidence type="ECO:0000313" key="6">
    <source>
        <dbReference type="EMBL" id="GAA0143533.1"/>
    </source>
</evidence>
<accession>A0AAV3NX87</accession>
<gene>
    <name evidence="6" type="ORF">LIER_04199</name>
</gene>
<dbReference type="InterPro" id="IPR036093">
    <property type="entry name" value="NAC_dom_sf"/>
</dbReference>
<dbReference type="PANTHER" id="PTHR31719">
    <property type="entry name" value="NAC TRANSCRIPTION FACTOR 56"/>
    <property type="match status" value="1"/>
</dbReference>
<keyword evidence="7" id="KW-1185">Reference proteome</keyword>
<keyword evidence="2" id="KW-0238">DNA-binding</keyword>
<comment type="caution">
    <text evidence="6">The sequence shown here is derived from an EMBL/GenBank/DDBJ whole genome shotgun (WGS) entry which is preliminary data.</text>
</comment>
<evidence type="ECO:0000256" key="3">
    <source>
        <dbReference type="ARBA" id="ARBA00023163"/>
    </source>
</evidence>
<evidence type="ECO:0000259" key="5">
    <source>
        <dbReference type="PROSITE" id="PS51005"/>
    </source>
</evidence>
<keyword evidence="4" id="KW-0539">Nucleus</keyword>
<dbReference type="SUPFAM" id="SSF101941">
    <property type="entry name" value="NAC domain"/>
    <property type="match status" value="1"/>
</dbReference>
<dbReference type="EMBL" id="BAABME010000528">
    <property type="protein sequence ID" value="GAA0143533.1"/>
    <property type="molecule type" value="Genomic_DNA"/>
</dbReference>
<protein>
    <recommendedName>
        <fullName evidence="5">NAC domain-containing protein</fullName>
    </recommendedName>
</protein>
<evidence type="ECO:0000313" key="7">
    <source>
        <dbReference type="Proteomes" id="UP001454036"/>
    </source>
</evidence>
<keyword evidence="1" id="KW-0805">Transcription regulation</keyword>
<dbReference type="InterPro" id="IPR003441">
    <property type="entry name" value="NAC-dom"/>
</dbReference>
<dbReference type="GO" id="GO:0006355">
    <property type="term" value="P:regulation of DNA-templated transcription"/>
    <property type="evidence" value="ECO:0007669"/>
    <property type="project" value="InterPro"/>
</dbReference>
<proteinExistence type="predicted"/>
<dbReference type="Gene3D" id="2.170.150.80">
    <property type="entry name" value="NAC domain"/>
    <property type="match status" value="1"/>
</dbReference>